<organism evidence="1 2">
    <name type="scientific">Taxus chinensis</name>
    <name type="common">Chinese yew</name>
    <name type="synonym">Taxus wallichiana var. chinensis</name>
    <dbReference type="NCBI Taxonomy" id="29808"/>
    <lineage>
        <taxon>Eukaryota</taxon>
        <taxon>Viridiplantae</taxon>
        <taxon>Streptophyta</taxon>
        <taxon>Embryophyta</taxon>
        <taxon>Tracheophyta</taxon>
        <taxon>Spermatophyta</taxon>
        <taxon>Pinopsida</taxon>
        <taxon>Pinidae</taxon>
        <taxon>Conifers II</taxon>
        <taxon>Cupressales</taxon>
        <taxon>Taxaceae</taxon>
        <taxon>Taxus</taxon>
    </lineage>
</organism>
<accession>A0AA38L387</accession>
<dbReference type="Proteomes" id="UP000824469">
    <property type="component" value="Unassembled WGS sequence"/>
</dbReference>
<reference evidence="1 2" key="1">
    <citation type="journal article" date="2021" name="Nat. Plants">
        <title>The Taxus genome provides insights into paclitaxel biosynthesis.</title>
        <authorList>
            <person name="Xiong X."/>
            <person name="Gou J."/>
            <person name="Liao Q."/>
            <person name="Li Y."/>
            <person name="Zhou Q."/>
            <person name="Bi G."/>
            <person name="Li C."/>
            <person name="Du R."/>
            <person name="Wang X."/>
            <person name="Sun T."/>
            <person name="Guo L."/>
            <person name="Liang H."/>
            <person name="Lu P."/>
            <person name="Wu Y."/>
            <person name="Zhang Z."/>
            <person name="Ro D.K."/>
            <person name="Shang Y."/>
            <person name="Huang S."/>
            <person name="Yan J."/>
        </authorList>
    </citation>
    <scope>NUCLEOTIDE SEQUENCE [LARGE SCALE GENOMIC DNA]</scope>
    <source>
        <strain evidence="1">Ta-2019</strain>
    </source>
</reference>
<gene>
    <name evidence="1" type="ORF">KI387_028298</name>
</gene>
<feature type="non-terminal residue" evidence="1">
    <location>
        <position position="87"/>
    </location>
</feature>
<dbReference type="AlphaFoldDB" id="A0AA38L387"/>
<evidence type="ECO:0000313" key="2">
    <source>
        <dbReference type="Proteomes" id="UP000824469"/>
    </source>
</evidence>
<protein>
    <submittedName>
        <fullName evidence="1">Uncharacterized protein</fullName>
    </submittedName>
</protein>
<dbReference type="EMBL" id="JAHRHJ020000006">
    <property type="protein sequence ID" value="KAH9313263.1"/>
    <property type="molecule type" value="Genomic_DNA"/>
</dbReference>
<evidence type="ECO:0000313" key="1">
    <source>
        <dbReference type="EMBL" id="KAH9313263.1"/>
    </source>
</evidence>
<proteinExistence type="predicted"/>
<feature type="non-terminal residue" evidence="1">
    <location>
        <position position="1"/>
    </location>
</feature>
<keyword evidence="2" id="KW-1185">Reference proteome</keyword>
<name>A0AA38L387_TAXCH</name>
<sequence>FFSYSSTDFRESVQSPTEMVKSLGNQLALVSPLEVPLVSLPETPQRATTSSVQRRPKWFYSTIQDLRKEELSSLLDGILAKLISLVG</sequence>
<comment type="caution">
    <text evidence="1">The sequence shown here is derived from an EMBL/GenBank/DDBJ whole genome shotgun (WGS) entry which is preliminary data.</text>
</comment>